<dbReference type="STRING" id="243365.CV_2584"/>
<keyword evidence="6" id="KW-1185">Reference proteome</keyword>
<dbReference type="SUPFAM" id="SSF46689">
    <property type="entry name" value="Homeodomain-like"/>
    <property type="match status" value="1"/>
</dbReference>
<dbReference type="Proteomes" id="UP000001424">
    <property type="component" value="Chromosome"/>
</dbReference>
<evidence type="ECO:0000259" key="4">
    <source>
        <dbReference type="PROSITE" id="PS01124"/>
    </source>
</evidence>
<dbReference type="Pfam" id="PF12833">
    <property type="entry name" value="HTH_18"/>
    <property type="match status" value="1"/>
</dbReference>
<evidence type="ECO:0000256" key="2">
    <source>
        <dbReference type="ARBA" id="ARBA00023125"/>
    </source>
</evidence>
<keyword evidence="3" id="KW-0804">Transcription</keyword>
<dbReference type="PROSITE" id="PS01124">
    <property type="entry name" value="HTH_ARAC_FAMILY_2"/>
    <property type="match status" value="1"/>
</dbReference>
<gene>
    <name evidence="5" type="ordered locus">CV_2584</name>
</gene>
<organism evidence="5 6">
    <name type="scientific">Chromobacterium violaceum (strain ATCC 12472 / DSM 30191 / JCM 1249 / CCUG 213 / NBRC 12614 / NCIMB 9131 / NCTC 9757 / MK)</name>
    <dbReference type="NCBI Taxonomy" id="243365"/>
    <lineage>
        <taxon>Bacteria</taxon>
        <taxon>Pseudomonadati</taxon>
        <taxon>Pseudomonadota</taxon>
        <taxon>Betaproteobacteria</taxon>
        <taxon>Neisseriales</taxon>
        <taxon>Chromobacteriaceae</taxon>
        <taxon>Chromobacterium</taxon>
    </lineage>
</organism>
<dbReference type="SMART" id="SM00342">
    <property type="entry name" value="HTH_ARAC"/>
    <property type="match status" value="1"/>
</dbReference>
<dbReference type="InterPro" id="IPR009057">
    <property type="entry name" value="Homeodomain-like_sf"/>
</dbReference>
<dbReference type="PANTHER" id="PTHR43280:SF2">
    <property type="entry name" value="HTH-TYPE TRANSCRIPTIONAL REGULATOR EXSA"/>
    <property type="match status" value="1"/>
</dbReference>
<dbReference type="DNASU" id="2548535"/>
<evidence type="ECO:0000256" key="1">
    <source>
        <dbReference type="ARBA" id="ARBA00023015"/>
    </source>
</evidence>
<dbReference type="PRINTS" id="PR00032">
    <property type="entry name" value="HTHARAC"/>
</dbReference>
<proteinExistence type="predicted"/>
<dbReference type="EMBL" id="AE016825">
    <property type="protein sequence ID" value="AAQ60254.1"/>
    <property type="molecule type" value="Genomic_DNA"/>
</dbReference>
<evidence type="ECO:0000313" key="5">
    <source>
        <dbReference type="EMBL" id="AAQ60254.1"/>
    </source>
</evidence>
<keyword evidence="2" id="KW-0238">DNA-binding</keyword>
<protein>
    <recommendedName>
        <fullName evidence="4">HTH araC/xylS-type domain-containing protein</fullName>
    </recommendedName>
</protein>
<name>Q7NUW3_CHRVO</name>
<keyword evidence="1" id="KW-0805">Transcription regulation</keyword>
<sequence length="262" mass="30152">MPLDTAKIDHASRYNSAHRIEMPAIRLIISRSKGEITIQEDTYAFPEHCLIVTNNKARISTDSHPNAMLSLDFLASDLQRLLPEVVELLEADNQKTFKKEAVKIVKTDCNATEVLASLSQLAPSSFLYFAYLYCLNLDRAYFSALLRSCIAGNKDFYEFIEKNALQQWSISTLADRFGMPLRKFNQLFQEAYGKPAKRWILEHRLTHAKKLLLTTSMRVLDVALECGFSNHAHFTDSFRRHFQCNPKQFRQQALGKLRDKET</sequence>
<evidence type="ECO:0000313" key="6">
    <source>
        <dbReference type="Proteomes" id="UP000001424"/>
    </source>
</evidence>
<feature type="domain" description="HTH araC/xylS-type" evidence="4">
    <location>
        <begin position="154"/>
        <end position="252"/>
    </location>
</feature>
<dbReference type="GO" id="GO:0003700">
    <property type="term" value="F:DNA-binding transcription factor activity"/>
    <property type="evidence" value="ECO:0007669"/>
    <property type="project" value="InterPro"/>
</dbReference>
<dbReference type="GO" id="GO:0043565">
    <property type="term" value="F:sequence-specific DNA binding"/>
    <property type="evidence" value="ECO:0007669"/>
    <property type="project" value="InterPro"/>
</dbReference>
<dbReference type="InterPro" id="IPR018060">
    <property type="entry name" value="HTH_AraC"/>
</dbReference>
<accession>Q7NUW3</accession>
<reference evidence="5 6" key="1">
    <citation type="journal article" date="2003" name="Proc. Natl. Acad. Sci. U.S.A.">
        <title>The complete genome sequence of Chromobacterium violaceum reveals remarkable and exploitable bacterial adaptability.</title>
        <authorList>
            <person name="Vasconcelos A.T.R."/>
            <person name="de Almeida D.F."/>
            <person name="Almeida F.C."/>
            <person name="de Almeida L.G.P."/>
            <person name="de Almeida R."/>
            <person name="Goncalves J.A.A."/>
            <person name="Andrade E.M."/>
            <person name="Antonio R.V."/>
            <person name="Araripe J."/>
            <person name="de Araujo M.F.F."/>
            <person name="Filho S.A."/>
            <person name="Azevedo V."/>
            <person name="Batista A.J."/>
            <person name="Bataus L.A.M."/>
            <person name="Batista J.S."/>
            <person name="Belo A."/>
            <person name="vander Berg C."/>
            <person name="Blamey J."/>
            <person name="Bogo M."/>
            <person name="Bonato S."/>
            <person name="Bordignon J."/>
            <person name="Brito C.A."/>
            <person name="Brocchi M."/>
            <person name="Burity H.A."/>
            <person name="Camargo A.A."/>
            <person name="Cardoso D.D.P."/>
            <person name="Carneiro N.P."/>
            <person name="Carraro D.M."/>
            <person name="Carvalho C.M.B."/>
            <person name="Cascardo J.C.M."/>
            <person name="Cavada B.S."/>
            <person name="Chueire L.M.O."/>
            <person name="Pasa T.B.C."/>
            <person name="Duran N."/>
            <person name="Fagundes N."/>
            <person name="Falcao C.L."/>
            <person name="Fantinatti F."/>
            <person name="Farias I.P."/>
            <person name="Felipe M.S.S."/>
            <person name="Ferrari L.P."/>
            <person name="Ferro J.A."/>
            <person name="Ferro M.I.T."/>
            <person name="Franco G.R."/>
            <person name="Freitas N.S.A."/>
            <person name="Furlan L.R."/>
            <person name="Gazzinelli R.T."/>
            <person name="Gomes E.A."/>
            <person name="Goncalves P.R."/>
            <person name="Grangeiro T.B."/>
            <person name="Grattapaglia D."/>
            <person name="Grisard E.C."/>
            <person name="Guimaraes C.T."/>
            <person name="Hanna E.S."/>
            <person name="Hungria M."/>
            <person name="Jardim S.N."/>
            <person name="Laurino J."/>
            <person name="Leoi L.C.T."/>
            <person name="Fassarella L."/>
            <person name="Lima A."/>
            <person name="Loureiro M.F."/>
            <person name="Lyra M.C.P."/>
            <person name="Macedo M."/>
            <person name="Madeira H.M.F."/>
            <person name="Manfio G.P."/>
            <person name="Maranhao A.Q."/>
            <person name="Martins W.S."/>
            <person name="di Mauro S.M.Z."/>
            <person name="de Medeiros S.R.B."/>
            <person name="Meissner R.D.V."/>
            <person name="Menck C.F.M."/>
            <person name="Moreira M.A.M."/>
            <person name="Nascimento F.F."/>
            <person name="Nicolas M.F."/>
            <person name="Oliveira J.G."/>
            <person name="Oliveira S.C."/>
            <person name="Paixao R.F.C."/>
            <person name="Parente J.A."/>
            <person name="Pedrosa F.O."/>
            <person name="Pena S.J.D."/>
            <person name="Perreira J.O."/>
            <person name="Perreira M."/>
            <person name="Pinto L.S.R.C."/>
            <person name="Pinto L.S."/>
            <person name="Porto J.I.R."/>
            <person name="Potrich D.P."/>
            <person name="Neto C.E.R."/>
            <person name="Reis A.M.M."/>
            <person name="Rigo L.U."/>
            <person name="Rondinelli E."/>
            <person name="dos Santos E.B.P."/>
            <person name="Santos F.R."/>
            <person name="Schneider M.P.C."/>
            <person name="Seuanez H.N."/>
            <person name="Silva A.M.R."/>
            <person name="da Silva A.L.C."/>
            <person name="Silva D.W."/>
            <person name="Silva R."/>
            <person name="Simoes I.C."/>
            <person name="Simon D."/>
            <person name="Soares C.M.A."/>
            <person name="Soares R.B.A."/>
            <person name="Souza E.M."/>
            <person name="Souza K.R.L."/>
            <person name="Souza R.C."/>
            <person name="Steffens M.B.R."/>
            <person name="Steindel M."/>
            <person name="Teixeira S.R."/>
            <person name="Urmenyi T."/>
            <person name="Vettore A."/>
            <person name="Wassem R."/>
            <person name="Zaha A."/>
            <person name="Simpson A.J.G."/>
        </authorList>
    </citation>
    <scope>NUCLEOTIDE SEQUENCE [LARGE SCALE GENOMIC DNA]</scope>
    <source>
        <strain evidence="6">ATCC 12472 / DSM 30191 / JCM 1249 / NBRC 12614 / NCIMB 9131 / NCTC 9757</strain>
    </source>
</reference>
<dbReference type="SMR" id="Q7NUW3"/>
<dbReference type="Gene3D" id="1.10.10.60">
    <property type="entry name" value="Homeodomain-like"/>
    <property type="match status" value="1"/>
</dbReference>
<dbReference type="InterPro" id="IPR018062">
    <property type="entry name" value="HTH_AraC-typ_CS"/>
</dbReference>
<dbReference type="HOGENOM" id="CLU_1179839_0_0_4"/>
<evidence type="ECO:0000256" key="3">
    <source>
        <dbReference type="ARBA" id="ARBA00023163"/>
    </source>
</evidence>
<dbReference type="PROSITE" id="PS00041">
    <property type="entry name" value="HTH_ARAC_FAMILY_1"/>
    <property type="match status" value="1"/>
</dbReference>
<dbReference type="AlphaFoldDB" id="Q7NUW3"/>
<dbReference type="PANTHER" id="PTHR43280">
    <property type="entry name" value="ARAC-FAMILY TRANSCRIPTIONAL REGULATOR"/>
    <property type="match status" value="1"/>
</dbReference>
<dbReference type="InterPro" id="IPR020449">
    <property type="entry name" value="Tscrpt_reg_AraC-type_HTH"/>
</dbReference>
<dbReference type="eggNOG" id="COG4977">
    <property type="taxonomic scope" value="Bacteria"/>
</dbReference>
<dbReference type="KEGG" id="cvi:CV_2584"/>